<comment type="caution">
    <text evidence="2">The sequence shown here is derived from an EMBL/GenBank/DDBJ whole genome shotgun (WGS) entry which is preliminary data.</text>
</comment>
<sequence>MQTAVRPSDLQELAKFLQERLQAELAGEVKLQVRCMLQNDILLVLAQHSQSFAPEAQPIFQVLKQTIQEAQPEFTEKVRLYLRAVGQKQPRAVHDFIIEKSPAWLDNPNLNDDEEDDFDDLFRWLGKTSPESEEPAADLRSEPEEAPQENISSALFFSEEIAAENSDESPSSNNLVTEAETESDSDSMEDLSLEEPPSQSLAETEVIDEPPVLQKQRLNTEEFSLSPKLLIAAGGVIIVAFLSSLYAFSRPCVIGSCPQIKTAKQLSQESNQTIKKAKQIQDVEKAKQKLTTATKLLGSIPPWSSYHSEAQKLLPSYQNQANLIDPILMAMKKADEAAESSQNPPHSVEKWQEINSLWNQSVALLKQVPKNSPVYPLAQKKLLNYRDYSAEINHRIKVEETSENRIVAAKQAAQTAELRQVSARSLENWQEIESIWEKAIATLSSIPRTATGNEEAQQLVDNYQTKLAIVRDRKNQERISANIYSQSITLASLAQSQEQRNQWSEAVSSWRRALTYAQQVPKGTFYYTQSQPLIDSYSSALNQAQDRLKVALVLQKANTDLNRVCNVSPKICEHIVTRQGIKVYLTPAYVNSVRRTAMSAGINGDANTLAGVDDHLKTLQSALEAISENSVLPLEIYDHTRALIGKYNPKPN</sequence>
<gene>
    <name evidence="2" type="ORF">ACE1B6_26220</name>
</gene>
<dbReference type="RefSeq" id="WP_413260240.1">
    <property type="nucleotide sequence ID" value="NZ_JBHFNS010000092.1"/>
</dbReference>
<protein>
    <submittedName>
        <fullName evidence="2">Uncharacterized protein</fullName>
    </submittedName>
</protein>
<name>A0ABV4YJA3_9CYAN</name>
<feature type="compositionally biased region" description="Acidic residues" evidence="1">
    <location>
        <begin position="179"/>
        <end position="193"/>
    </location>
</feature>
<reference evidence="2 3" key="1">
    <citation type="submission" date="2024-09" db="EMBL/GenBank/DDBJ databases">
        <title>Floridaenema gen nov. (Aerosakkonemataceae, Aerosakkonematales ord. nov., Cyanobacteria) from benthic tropical and subtropical fresh waters, with the description of four new species.</title>
        <authorList>
            <person name="Moretto J.A."/>
            <person name="Berthold D.E."/>
            <person name="Lefler F.W."/>
            <person name="Huang I.-S."/>
            <person name="Laughinghouse H. IV."/>
        </authorList>
    </citation>
    <scope>NUCLEOTIDE SEQUENCE [LARGE SCALE GENOMIC DNA]</scope>
    <source>
        <strain evidence="2 3">BLCC-F154</strain>
    </source>
</reference>
<accession>A0ABV4YJA3</accession>
<feature type="region of interest" description="Disordered" evidence="1">
    <location>
        <begin position="163"/>
        <end position="208"/>
    </location>
</feature>
<evidence type="ECO:0000256" key="1">
    <source>
        <dbReference type="SAM" id="MobiDB-lite"/>
    </source>
</evidence>
<keyword evidence="3" id="KW-1185">Reference proteome</keyword>
<feature type="region of interest" description="Disordered" evidence="1">
    <location>
        <begin position="129"/>
        <end position="149"/>
    </location>
</feature>
<evidence type="ECO:0000313" key="3">
    <source>
        <dbReference type="Proteomes" id="UP001576776"/>
    </source>
</evidence>
<dbReference type="Proteomes" id="UP001576776">
    <property type="component" value="Unassembled WGS sequence"/>
</dbReference>
<organism evidence="2 3">
    <name type="scientific">Floridaenema fluviatile BLCC-F154</name>
    <dbReference type="NCBI Taxonomy" id="3153640"/>
    <lineage>
        <taxon>Bacteria</taxon>
        <taxon>Bacillati</taxon>
        <taxon>Cyanobacteriota</taxon>
        <taxon>Cyanophyceae</taxon>
        <taxon>Oscillatoriophycideae</taxon>
        <taxon>Aerosakkonematales</taxon>
        <taxon>Aerosakkonemataceae</taxon>
        <taxon>Floridanema</taxon>
        <taxon>Floridanema fluviatile</taxon>
    </lineage>
</organism>
<dbReference type="EMBL" id="JBHFNS010000092">
    <property type="protein sequence ID" value="MFB2938763.1"/>
    <property type="molecule type" value="Genomic_DNA"/>
</dbReference>
<evidence type="ECO:0000313" key="2">
    <source>
        <dbReference type="EMBL" id="MFB2938763.1"/>
    </source>
</evidence>
<proteinExistence type="predicted"/>